<keyword evidence="4" id="KW-1185">Reference proteome</keyword>
<evidence type="ECO:0000256" key="1">
    <source>
        <dbReference type="SAM" id="MobiDB-lite"/>
    </source>
</evidence>
<sequence length="107" mass="11460">MARRPSRPTPQPLDVDAVSVVTIGTVLWGVGSLVLATVARGWLERHDDTWWIWTCVAGFLLGLVGTWFVRHRRSRLARAAEAHPETPAGPAAPAAAASPSKEEPAGT</sequence>
<dbReference type="InterPro" id="IPR019681">
    <property type="entry name" value="DUF2530"/>
</dbReference>
<keyword evidence="2" id="KW-0812">Transmembrane</keyword>
<feature type="transmembrane region" description="Helical" evidence="2">
    <location>
        <begin position="20"/>
        <end position="38"/>
    </location>
</feature>
<dbReference type="InParanoid" id="A0A545API7"/>
<feature type="compositionally biased region" description="Low complexity" evidence="1">
    <location>
        <begin position="85"/>
        <end position="99"/>
    </location>
</feature>
<evidence type="ECO:0000256" key="2">
    <source>
        <dbReference type="SAM" id="Phobius"/>
    </source>
</evidence>
<reference evidence="3 4" key="1">
    <citation type="submission" date="2019-07" db="EMBL/GenBank/DDBJ databases">
        <title>Cryptosporangium phraense sp. nov., isolated from plant litter.</title>
        <authorList>
            <person name="Suriyachadkun C."/>
        </authorList>
    </citation>
    <scope>NUCLEOTIDE SEQUENCE [LARGE SCALE GENOMIC DNA]</scope>
    <source>
        <strain evidence="3 4">A-T 5661</strain>
    </source>
</reference>
<organism evidence="3 4">
    <name type="scientific">Cryptosporangium phraense</name>
    <dbReference type="NCBI Taxonomy" id="2593070"/>
    <lineage>
        <taxon>Bacteria</taxon>
        <taxon>Bacillati</taxon>
        <taxon>Actinomycetota</taxon>
        <taxon>Actinomycetes</taxon>
        <taxon>Cryptosporangiales</taxon>
        <taxon>Cryptosporangiaceae</taxon>
        <taxon>Cryptosporangium</taxon>
    </lineage>
</organism>
<name>A0A545API7_9ACTN</name>
<comment type="caution">
    <text evidence="3">The sequence shown here is derived from an EMBL/GenBank/DDBJ whole genome shotgun (WGS) entry which is preliminary data.</text>
</comment>
<feature type="region of interest" description="Disordered" evidence="1">
    <location>
        <begin position="79"/>
        <end position="107"/>
    </location>
</feature>
<dbReference type="Proteomes" id="UP000317982">
    <property type="component" value="Unassembled WGS sequence"/>
</dbReference>
<feature type="transmembrane region" description="Helical" evidence="2">
    <location>
        <begin position="50"/>
        <end position="69"/>
    </location>
</feature>
<evidence type="ECO:0000313" key="4">
    <source>
        <dbReference type="Proteomes" id="UP000317982"/>
    </source>
</evidence>
<accession>A0A545API7</accession>
<dbReference type="RefSeq" id="WP_142706317.1">
    <property type="nucleotide sequence ID" value="NZ_VIRS01000014.1"/>
</dbReference>
<dbReference type="Pfam" id="PF10745">
    <property type="entry name" value="DUF2530"/>
    <property type="match status" value="1"/>
</dbReference>
<keyword evidence="2" id="KW-0472">Membrane</keyword>
<dbReference type="AlphaFoldDB" id="A0A545API7"/>
<evidence type="ECO:0000313" key="3">
    <source>
        <dbReference type="EMBL" id="TQS43232.1"/>
    </source>
</evidence>
<gene>
    <name evidence="3" type="ORF">FL583_20530</name>
</gene>
<keyword evidence="2" id="KW-1133">Transmembrane helix</keyword>
<dbReference type="OrthoDB" id="5149277at2"/>
<proteinExistence type="predicted"/>
<dbReference type="EMBL" id="VIRS01000014">
    <property type="protein sequence ID" value="TQS43232.1"/>
    <property type="molecule type" value="Genomic_DNA"/>
</dbReference>
<protein>
    <submittedName>
        <fullName evidence="3">DUF2530 domain-containing protein</fullName>
    </submittedName>
</protein>